<keyword evidence="1" id="KW-0732">Signal</keyword>
<organism evidence="2 3">
    <name type="scientific">Claviceps aff. purpurea</name>
    <dbReference type="NCBI Taxonomy" id="1967640"/>
    <lineage>
        <taxon>Eukaryota</taxon>
        <taxon>Fungi</taxon>
        <taxon>Dikarya</taxon>
        <taxon>Ascomycota</taxon>
        <taxon>Pezizomycotina</taxon>
        <taxon>Sordariomycetes</taxon>
        <taxon>Hypocreomycetidae</taxon>
        <taxon>Hypocreales</taxon>
        <taxon>Clavicipitaceae</taxon>
        <taxon>Claviceps</taxon>
    </lineage>
</organism>
<feature type="chain" id="PRO_5040270826" evidence="1">
    <location>
        <begin position="19"/>
        <end position="100"/>
    </location>
</feature>
<reference evidence="2 3" key="1">
    <citation type="journal article" date="2020" name="bioRxiv">
        <title>Whole genome comparisons of ergot fungi reveals the divergence and evolution of species within the genus Claviceps are the result of varying mechanisms driving genome evolution and host range expansion.</title>
        <authorList>
            <person name="Wyka S.A."/>
            <person name="Mondo S.J."/>
            <person name="Liu M."/>
            <person name="Dettman J."/>
            <person name="Nalam V."/>
            <person name="Broders K.D."/>
        </authorList>
    </citation>
    <scope>NUCLEOTIDE SEQUENCE [LARGE SCALE GENOMIC DNA]</scope>
    <source>
        <strain evidence="2 3">Clav52</strain>
    </source>
</reference>
<dbReference type="Proteomes" id="UP000707071">
    <property type="component" value="Unassembled WGS sequence"/>
</dbReference>
<dbReference type="EMBL" id="SRRH01000184">
    <property type="protein sequence ID" value="KAG6295813.1"/>
    <property type="molecule type" value="Genomic_DNA"/>
</dbReference>
<gene>
    <name evidence="2" type="ORF">E4U09_002019</name>
</gene>
<name>A0A9P7QIN1_9HYPO</name>
<protein>
    <submittedName>
        <fullName evidence="2">Uncharacterized protein</fullName>
    </submittedName>
</protein>
<keyword evidence="3" id="KW-1185">Reference proteome</keyword>
<evidence type="ECO:0000256" key="1">
    <source>
        <dbReference type="SAM" id="SignalP"/>
    </source>
</evidence>
<evidence type="ECO:0000313" key="2">
    <source>
        <dbReference type="EMBL" id="KAG6295813.1"/>
    </source>
</evidence>
<feature type="signal peptide" evidence="1">
    <location>
        <begin position="1"/>
        <end position="18"/>
    </location>
</feature>
<sequence length="100" mass="11057">MQFRSLLLASASAGFAIAAPNPSVSKRINFPTANWCNNGWGGDGECEKQGWHTYCCRYSYATKGGFVTWRDVKQQGADEDGSITCYLDPDEDYHGFIMCA</sequence>
<evidence type="ECO:0000313" key="3">
    <source>
        <dbReference type="Proteomes" id="UP000707071"/>
    </source>
</evidence>
<proteinExistence type="predicted"/>
<comment type="caution">
    <text evidence="2">The sequence shown here is derived from an EMBL/GenBank/DDBJ whole genome shotgun (WGS) entry which is preliminary data.</text>
</comment>
<accession>A0A9P7QIN1</accession>
<dbReference type="AlphaFoldDB" id="A0A9P7QIN1"/>